<dbReference type="AlphaFoldDB" id="A0AAD8Y2Z5"/>
<gene>
    <name evidence="2" type="ORF">QTG54_010623</name>
</gene>
<dbReference type="PANTHER" id="PTHR47800">
    <property type="entry name" value="C2 DOMAIN-CONTAINING PROTEIN"/>
    <property type="match status" value="1"/>
</dbReference>
<evidence type="ECO:0000313" key="2">
    <source>
        <dbReference type="EMBL" id="KAK1738593.1"/>
    </source>
</evidence>
<protein>
    <submittedName>
        <fullName evidence="2">C2 domain-containing protein</fullName>
    </submittedName>
</protein>
<dbReference type="InterPro" id="IPR035892">
    <property type="entry name" value="C2_domain_sf"/>
</dbReference>
<proteinExistence type="predicted"/>
<evidence type="ECO:0000259" key="1">
    <source>
        <dbReference type="PROSITE" id="PS50004"/>
    </source>
</evidence>
<dbReference type="Proteomes" id="UP001224775">
    <property type="component" value="Unassembled WGS sequence"/>
</dbReference>
<keyword evidence="3" id="KW-1185">Reference proteome</keyword>
<feature type="domain" description="C2" evidence="1">
    <location>
        <begin position="1"/>
        <end position="113"/>
    </location>
</feature>
<sequence>MGVLTIYLDKATNLKNEDTMGTSDPYIKFSLEQDNMIKDKDYGDMKSSVKKNDLNPVYGETFHFNIPSLNNMELTVKVMDDDIVSDDKMGKSKIKLEKHGLNATPKEFKEKVYNRVFGKDAYVHLTLKYEE</sequence>
<dbReference type="GO" id="GO:0010628">
    <property type="term" value="P:positive regulation of gene expression"/>
    <property type="evidence" value="ECO:0007669"/>
    <property type="project" value="TreeGrafter"/>
</dbReference>
<dbReference type="SMART" id="SM00239">
    <property type="entry name" value="C2"/>
    <property type="match status" value="1"/>
</dbReference>
<dbReference type="Gene3D" id="2.60.40.150">
    <property type="entry name" value="C2 domain"/>
    <property type="match status" value="1"/>
</dbReference>
<dbReference type="InterPro" id="IPR000008">
    <property type="entry name" value="C2_dom"/>
</dbReference>
<evidence type="ECO:0000313" key="3">
    <source>
        <dbReference type="Proteomes" id="UP001224775"/>
    </source>
</evidence>
<dbReference type="PANTHER" id="PTHR47800:SF5">
    <property type="entry name" value="FER-1-LIKE PROTEIN 6"/>
    <property type="match status" value="1"/>
</dbReference>
<comment type="caution">
    <text evidence="2">The sequence shown here is derived from an EMBL/GenBank/DDBJ whole genome shotgun (WGS) entry which is preliminary data.</text>
</comment>
<dbReference type="Pfam" id="PF00168">
    <property type="entry name" value="C2"/>
    <property type="match status" value="1"/>
</dbReference>
<dbReference type="PROSITE" id="PS50004">
    <property type="entry name" value="C2"/>
    <property type="match status" value="1"/>
</dbReference>
<dbReference type="EMBL" id="JATAAI010000020">
    <property type="protein sequence ID" value="KAK1738593.1"/>
    <property type="molecule type" value="Genomic_DNA"/>
</dbReference>
<name>A0AAD8Y2Z5_9STRA</name>
<dbReference type="CDD" id="cd00030">
    <property type="entry name" value="C2"/>
    <property type="match status" value="1"/>
</dbReference>
<accession>A0AAD8Y2Z5</accession>
<organism evidence="2 3">
    <name type="scientific">Skeletonema marinoi</name>
    <dbReference type="NCBI Taxonomy" id="267567"/>
    <lineage>
        <taxon>Eukaryota</taxon>
        <taxon>Sar</taxon>
        <taxon>Stramenopiles</taxon>
        <taxon>Ochrophyta</taxon>
        <taxon>Bacillariophyta</taxon>
        <taxon>Coscinodiscophyceae</taxon>
        <taxon>Thalassiosirophycidae</taxon>
        <taxon>Thalassiosirales</taxon>
        <taxon>Skeletonemataceae</taxon>
        <taxon>Skeletonema</taxon>
        <taxon>Skeletonema marinoi-dohrnii complex</taxon>
    </lineage>
</organism>
<reference evidence="2" key="1">
    <citation type="submission" date="2023-06" db="EMBL/GenBank/DDBJ databases">
        <title>Survivors Of The Sea: Transcriptome response of Skeletonema marinoi to long-term dormancy.</title>
        <authorList>
            <person name="Pinder M.I.M."/>
            <person name="Kourtchenko O."/>
            <person name="Robertson E.K."/>
            <person name="Larsson T."/>
            <person name="Maumus F."/>
            <person name="Osuna-Cruz C.M."/>
            <person name="Vancaester E."/>
            <person name="Stenow R."/>
            <person name="Vandepoele K."/>
            <person name="Ploug H."/>
            <person name="Bruchert V."/>
            <person name="Godhe A."/>
            <person name="Topel M."/>
        </authorList>
    </citation>
    <scope>NUCLEOTIDE SEQUENCE</scope>
    <source>
        <strain evidence="2">R05AC</strain>
    </source>
</reference>
<dbReference type="SUPFAM" id="SSF49562">
    <property type="entry name" value="C2 domain (Calcium/lipid-binding domain, CaLB)"/>
    <property type="match status" value="1"/>
</dbReference>